<dbReference type="Pfam" id="PF05089">
    <property type="entry name" value="NAGLU"/>
    <property type="match status" value="1"/>
</dbReference>
<dbReference type="EMBL" id="JAATIQ010001108">
    <property type="protein sequence ID" value="KAF4346200.1"/>
    <property type="molecule type" value="Genomic_DNA"/>
</dbReference>
<dbReference type="Proteomes" id="UP000583929">
    <property type="component" value="Unassembled WGS sequence"/>
</dbReference>
<keyword evidence="3" id="KW-1185">Reference proteome</keyword>
<accession>A0A7J6DK66</accession>
<evidence type="ECO:0000313" key="3">
    <source>
        <dbReference type="Proteomes" id="UP000583929"/>
    </source>
</evidence>
<dbReference type="InterPro" id="IPR024733">
    <property type="entry name" value="NAGLU_tim-barrel"/>
</dbReference>
<comment type="caution">
    <text evidence="2">The sequence shown here is derived from an EMBL/GenBank/DDBJ whole genome shotgun (WGS) entry which is preliminary data.</text>
</comment>
<gene>
    <name evidence="2" type="ORF">G4B88_017827</name>
</gene>
<reference evidence="2 3" key="1">
    <citation type="journal article" date="2020" name="bioRxiv">
        <title>Sequence and annotation of 42 cannabis genomes reveals extensive copy number variation in cannabinoid synthesis and pathogen resistance genes.</title>
        <authorList>
            <person name="Mckernan K.J."/>
            <person name="Helbert Y."/>
            <person name="Kane L.T."/>
            <person name="Ebling H."/>
            <person name="Zhang L."/>
            <person name="Liu B."/>
            <person name="Eaton Z."/>
            <person name="Mclaughlin S."/>
            <person name="Kingan S."/>
            <person name="Baybayan P."/>
            <person name="Concepcion G."/>
            <person name="Jordan M."/>
            <person name="Riva A."/>
            <person name="Barbazuk W."/>
            <person name="Harkins T."/>
        </authorList>
    </citation>
    <scope>NUCLEOTIDE SEQUENCE [LARGE SCALE GENOMIC DNA]</scope>
    <source>
        <strain evidence="3">cv. Jamaican Lion 4</strain>
        <tissue evidence="2">Leaf</tissue>
    </source>
</reference>
<dbReference type="Gene3D" id="3.20.20.80">
    <property type="entry name" value="Glycosidases"/>
    <property type="match status" value="1"/>
</dbReference>
<feature type="domain" description="Alpha-N-acetylglucosaminidase tim-barrel" evidence="1">
    <location>
        <begin position="127"/>
        <end position="150"/>
    </location>
</feature>
<evidence type="ECO:0000313" key="2">
    <source>
        <dbReference type="EMBL" id="KAF4346200.1"/>
    </source>
</evidence>
<sequence length="168" mass="18897">MRILISQSIVLLECGIRMGGGRLIPFHSATFGLNFEEGEPDGRVCTVAKNLVQFDLAIFSSSMSKDLNVKSDEHGKCIRMNWCSSPLASQTIPSRCGGSLGENGFKPRKQDLESNSGGGAPPHPKNSFAWWDWERWEKDIDWMALQKFNMRNFIPSMVSYGKFFMVIL</sequence>
<proteinExistence type="predicted"/>
<name>A0A7J6DK66_CANSA</name>
<evidence type="ECO:0000259" key="1">
    <source>
        <dbReference type="Pfam" id="PF05089"/>
    </source>
</evidence>
<dbReference type="AlphaFoldDB" id="A0A7J6DK66"/>
<protein>
    <recommendedName>
        <fullName evidence="1">Alpha-N-acetylglucosaminidase tim-barrel domain-containing protein</fullName>
    </recommendedName>
</protein>
<organism evidence="2 3">
    <name type="scientific">Cannabis sativa</name>
    <name type="common">Hemp</name>
    <name type="synonym">Marijuana</name>
    <dbReference type="NCBI Taxonomy" id="3483"/>
    <lineage>
        <taxon>Eukaryota</taxon>
        <taxon>Viridiplantae</taxon>
        <taxon>Streptophyta</taxon>
        <taxon>Embryophyta</taxon>
        <taxon>Tracheophyta</taxon>
        <taxon>Spermatophyta</taxon>
        <taxon>Magnoliopsida</taxon>
        <taxon>eudicotyledons</taxon>
        <taxon>Gunneridae</taxon>
        <taxon>Pentapetalae</taxon>
        <taxon>rosids</taxon>
        <taxon>fabids</taxon>
        <taxon>Rosales</taxon>
        <taxon>Cannabaceae</taxon>
        <taxon>Cannabis</taxon>
    </lineage>
</organism>